<dbReference type="RefSeq" id="WP_149282440.1">
    <property type="nucleotide sequence ID" value="NZ_CP038437.2"/>
</dbReference>
<dbReference type="AlphaFoldDB" id="A0A5C1NAP6"/>
<evidence type="ECO:0000256" key="1">
    <source>
        <dbReference type="SAM" id="MobiDB-lite"/>
    </source>
</evidence>
<evidence type="ECO:0000313" key="3">
    <source>
        <dbReference type="EMBL" id="QEM80151.1"/>
    </source>
</evidence>
<dbReference type="EMBL" id="CP038437">
    <property type="protein sequence ID" value="QEM80151.1"/>
    <property type="molecule type" value="Genomic_DNA"/>
</dbReference>
<keyword evidence="4" id="KW-1185">Reference proteome</keyword>
<accession>A0A5C1NAP6</accession>
<keyword evidence="2" id="KW-0732">Signal</keyword>
<evidence type="ECO:0000256" key="2">
    <source>
        <dbReference type="SAM" id="SignalP"/>
    </source>
</evidence>
<dbReference type="Proteomes" id="UP000324285">
    <property type="component" value="Chromosome"/>
</dbReference>
<organism evidence="3 4">
    <name type="scientific">Halomonas binhaiensis</name>
    <dbReference type="NCBI Taxonomy" id="2562282"/>
    <lineage>
        <taxon>Bacteria</taxon>
        <taxon>Pseudomonadati</taxon>
        <taxon>Pseudomonadota</taxon>
        <taxon>Gammaproteobacteria</taxon>
        <taxon>Oceanospirillales</taxon>
        <taxon>Halomonadaceae</taxon>
        <taxon>Halomonas</taxon>
    </lineage>
</organism>
<dbReference type="KEGG" id="hbh:E4T21_00215"/>
<name>A0A5C1NAP6_9GAMM</name>
<proteinExistence type="predicted"/>
<gene>
    <name evidence="3" type="ORF">E4T21_00215</name>
</gene>
<protein>
    <recommendedName>
        <fullName evidence="5">DUF4148 domain-containing protein</fullName>
    </recommendedName>
</protein>
<feature type="region of interest" description="Disordered" evidence="1">
    <location>
        <begin position="28"/>
        <end position="50"/>
    </location>
</feature>
<reference evidence="3" key="1">
    <citation type="submission" date="2021-02" db="EMBL/GenBank/DDBJ databases">
        <title>Strain Y2R2, a novel species of the genus Halomonas.</title>
        <authorList>
            <person name="Huang H."/>
        </authorList>
    </citation>
    <scope>NUCLEOTIDE SEQUENCE</scope>
    <source>
        <strain evidence="3">Y2R2</strain>
    </source>
</reference>
<feature type="compositionally biased region" description="Polar residues" evidence="1">
    <location>
        <begin position="30"/>
        <end position="47"/>
    </location>
</feature>
<sequence>MKTKIALSALLIAALPLVAQADPATERALSLNQGQPSAEQSTAQGNFEPTHLSGSAAMVKARQKLIEEQNHATEFTVGELSLAREATNS</sequence>
<feature type="chain" id="PRO_5022846071" description="DUF4148 domain-containing protein" evidence="2">
    <location>
        <begin position="22"/>
        <end position="89"/>
    </location>
</feature>
<feature type="signal peptide" evidence="2">
    <location>
        <begin position="1"/>
        <end position="21"/>
    </location>
</feature>
<evidence type="ECO:0000313" key="4">
    <source>
        <dbReference type="Proteomes" id="UP000324285"/>
    </source>
</evidence>
<evidence type="ECO:0008006" key="5">
    <source>
        <dbReference type="Google" id="ProtNLM"/>
    </source>
</evidence>